<protein>
    <submittedName>
        <fullName evidence="1">Uncharacterized protein</fullName>
    </submittedName>
</protein>
<reference evidence="1 2" key="1">
    <citation type="journal article" date="2016" name="Environ. Microbiol.">
        <title>Genomic resolution of a cold subsurface aquifer community provides metabolic insights for novel microbes adapted to high CO concentrations.</title>
        <authorList>
            <person name="Probst A.J."/>
            <person name="Castelle C.J."/>
            <person name="Singh A."/>
            <person name="Brown C.T."/>
            <person name="Anantharaman K."/>
            <person name="Sharon I."/>
            <person name="Hug L.A."/>
            <person name="Burstein D."/>
            <person name="Emerson J.B."/>
            <person name="Thomas B.C."/>
            <person name="Banfield J.F."/>
        </authorList>
    </citation>
    <scope>NUCLEOTIDE SEQUENCE [LARGE SCALE GENOMIC DNA]</scope>
    <source>
        <strain evidence="1">CG2_30_40_21</strain>
    </source>
</reference>
<name>A0A1J5E079_9BACT</name>
<dbReference type="Proteomes" id="UP000183085">
    <property type="component" value="Unassembled WGS sequence"/>
</dbReference>
<proteinExistence type="predicted"/>
<dbReference type="EMBL" id="MNYI01000070">
    <property type="protein sequence ID" value="OIP41769.1"/>
    <property type="molecule type" value="Genomic_DNA"/>
</dbReference>
<comment type="caution">
    <text evidence="1">The sequence shown here is derived from an EMBL/GenBank/DDBJ whole genome shotgun (WGS) entry which is preliminary data.</text>
</comment>
<organism evidence="1 2">
    <name type="scientific">Candidatus Desantisbacteria bacterium CG2_30_40_21</name>
    <dbReference type="NCBI Taxonomy" id="1817895"/>
    <lineage>
        <taxon>Bacteria</taxon>
        <taxon>Candidatus Desantisiibacteriota</taxon>
    </lineage>
</organism>
<sequence length="135" mass="15076">MDILELFKKMGISVTDVILMPINFARETVTKFNLQTIRRTLQIVSAAEYANADRAFPENLDVPQFSRYLSPVPKVMLKLSVKEGNNSNQVTITDSTDLKPTGDGNVGGYIYNSLEGLININHAGTDISNEEYNKY</sequence>
<dbReference type="AlphaFoldDB" id="A0A1J5E079"/>
<accession>A0A1J5E079</accession>
<gene>
    <name evidence="1" type="ORF">AUJ95_02745</name>
</gene>
<evidence type="ECO:0000313" key="1">
    <source>
        <dbReference type="EMBL" id="OIP41769.1"/>
    </source>
</evidence>
<evidence type="ECO:0000313" key="2">
    <source>
        <dbReference type="Proteomes" id="UP000183085"/>
    </source>
</evidence>